<organism evidence="8 9">
    <name type="scientific">Solanum verrucosum</name>
    <dbReference type="NCBI Taxonomy" id="315347"/>
    <lineage>
        <taxon>Eukaryota</taxon>
        <taxon>Viridiplantae</taxon>
        <taxon>Streptophyta</taxon>
        <taxon>Embryophyta</taxon>
        <taxon>Tracheophyta</taxon>
        <taxon>Spermatophyta</taxon>
        <taxon>Magnoliopsida</taxon>
        <taxon>eudicotyledons</taxon>
        <taxon>Gunneridae</taxon>
        <taxon>Pentapetalae</taxon>
        <taxon>asterids</taxon>
        <taxon>lamiids</taxon>
        <taxon>Solanales</taxon>
        <taxon>Solanaceae</taxon>
        <taxon>Solanoideae</taxon>
        <taxon>Solaneae</taxon>
        <taxon>Solanum</taxon>
    </lineage>
</organism>
<proteinExistence type="predicted"/>
<feature type="transmembrane region" description="Helical" evidence="6">
    <location>
        <begin position="176"/>
        <end position="192"/>
    </location>
</feature>
<dbReference type="GO" id="GO:0003677">
    <property type="term" value="F:DNA binding"/>
    <property type="evidence" value="ECO:0007669"/>
    <property type="project" value="UniProtKB-KW"/>
</dbReference>
<dbReference type="GO" id="GO:0005634">
    <property type="term" value="C:nucleus"/>
    <property type="evidence" value="ECO:0007669"/>
    <property type="project" value="UniProtKB-SubCell"/>
</dbReference>
<dbReference type="SUPFAM" id="SSF101936">
    <property type="entry name" value="DNA-binding pseudobarrel domain"/>
    <property type="match status" value="3"/>
</dbReference>
<feature type="domain" description="TF-B3" evidence="7">
    <location>
        <begin position="235"/>
        <end position="324"/>
    </location>
</feature>
<evidence type="ECO:0000313" key="8">
    <source>
        <dbReference type="EMBL" id="WMV40361.1"/>
    </source>
</evidence>
<dbReference type="PROSITE" id="PS50863">
    <property type="entry name" value="B3"/>
    <property type="match status" value="3"/>
</dbReference>
<evidence type="ECO:0000256" key="4">
    <source>
        <dbReference type="ARBA" id="ARBA00023163"/>
    </source>
</evidence>
<keyword evidence="2" id="KW-0805">Transcription regulation</keyword>
<keyword evidence="6" id="KW-0812">Transmembrane</keyword>
<evidence type="ECO:0000256" key="5">
    <source>
        <dbReference type="ARBA" id="ARBA00023242"/>
    </source>
</evidence>
<evidence type="ECO:0000256" key="1">
    <source>
        <dbReference type="ARBA" id="ARBA00004123"/>
    </source>
</evidence>
<dbReference type="Pfam" id="PF02362">
    <property type="entry name" value="B3"/>
    <property type="match status" value="3"/>
</dbReference>
<dbReference type="Proteomes" id="UP001234989">
    <property type="component" value="Chromosome 8"/>
</dbReference>
<keyword evidence="6" id="KW-1133">Transmembrane helix</keyword>
<keyword evidence="3" id="KW-0238">DNA-binding</keyword>
<dbReference type="Gene3D" id="2.40.330.10">
    <property type="entry name" value="DNA-binding pseudobarrel domain"/>
    <property type="match status" value="3"/>
</dbReference>
<dbReference type="InterPro" id="IPR015300">
    <property type="entry name" value="DNA-bd_pseudobarrel_sf"/>
</dbReference>
<evidence type="ECO:0000259" key="7">
    <source>
        <dbReference type="PROSITE" id="PS50863"/>
    </source>
</evidence>
<evidence type="ECO:0000313" key="9">
    <source>
        <dbReference type="Proteomes" id="UP001234989"/>
    </source>
</evidence>
<keyword evidence="5" id="KW-0539">Nucleus</keyword>
<evidence type="ECO:0000256" key="3">
    <source>
        <dbReference type="ARBA" id="ARBA00023125"/>
    </source>
</evidence>
<keyword evidence="4" id="KW-0804">Transcription</keyword>
<dbReference type="InterPro" id="IPR039218">
    <property type="entry name" value="REM_fam"/>
</dbReference>
<evidence type="ECO:0000256" key="2">
    <source>
        <dbReference type="ARBA" id="ARBA00023015"/>
    </source>
</evidence>
<reference evidence="8" key="1">
    <citation type="submission" date="2023-08" db="EMBL/GenBank/DDBJ databases">
        <title>A de novo genome assembly of Solanum verrucosum Schlechtendal, a Mexican diploid species geographically isolated from the other diploid A-genome species in potato relatives.</title>
        <authorList>
            <person name="Hosaka K."/>
        </authorList>
    </citation>
    <scope>NUCLEOTIDE SEQUENCE</scope>
    <source>
        <tissue evidence="8">Young leaves</tissue>
    </source>
</reference>
<name>A0AAF0U738_SOLVR</name>
<evidence type="ECO:0000256" key="6">
    <source>
        <dbReference type="SAM" id="Phobius"/>
    </source>
</evidence>
<dbReference type="CDD" id="cd10017">
    <property type="entry name" value="B3_DNA"/>
    <property type="match status" value="3"/>
</dbReference>
<keyword evidence="9" id="KW-1185">Reference proteome</keyword>
<comment type="subcellular location">
    <subcellularLocation>
        <location evidence="1">Nucleus</location>
    </subcellularLocation>
</comment>
<dbReference type="AlphaFoldDB" id="A0AAF0U738"/>
<dbReference type="SMART" id="SM01019">
    <property type="entry name" value="B3"/>
    <property type="match status" value="3"/>
</dbReference>
<gene>
    <name evidence="8" type="ORF">MTR67_033746</name>
</gene>
<feature type="domain" description="TF-B3" evidence="7">
    <location>
        <begin position="45"/>
        <end position="138"/>
    </location>
</feature>
<feature type="domain" description="TF-B3" evidence="7">
    <location>
        <begin position="363"/>
        <end position="457"/>
    </location>
</feature>
<dbReference type="PANTHER" id="PTHR31674">
    <property type="entry name" value="B3 DOMAIN-CONTAINING PROTEIN REM-LIKE 3-RELATED"/>
    <property type="match status" value="1"/>
</dbReference>
<keyword evidence="6" id="KW-0472">Membrane</keyword>
<accession>A0AAF0U738</accession>
<feature type="transmembrane region" description="Helical" evidence="6">
    <location>
        <begin position="132"/>
        <end position="155"/>
    </location>
</feature>
<dbReference type="InterPro" id="IPR003340">
    <property type="entry name" value="B3_DNA-bd"/>
</dbReference>
<protein>
    <recommendedName>
        <fullName evidence="7">TF-B3 domain-containing protein</fullName>
    </recommendedName>
</protein>
<sequence length="478" mass="55365">MIVMFLFSSFLGYFKTITYLRHKTLDMTTPISQTPASTSAAANPHFISTIKRYTFTKAILYFPMRFVKSNGLMSRCEMILVDEKQRSWSVWLGQMENHFGIKRGWPQFRKANGFQEGDTYKFELTNNGTIPIIHTSIALFLFSFMTILVTEYAGIFNKKQDATMLKRYPRILNSKVTSLGPISFAIGDLLYVSRGLVYSFLVLYDYVFKCYVMGLSFSSRPISHLVTAMKIASKKPQFFKPIQPGFKHGFKIPIGFLKYLEGLNHIKHAILKRTGKKWLVKVNDWRLEEGWEKFAEEHDLQLGDFLIFKHEGYMEFEVSIFDSSHCDREYAEYLQEGGNNAEETFKKVEFKEAATHNSRGQSHFQCIVRPNYISNGYLRLPKHFAIANGLANKKCGLIVRDERQGSWNLRLVAYDSRVRVNGEWSIFCVVNNLMEGDYMTFEVVANGENLVWKFQCKFSYLSNLCLFNNDLSTLIYTP</sequence>
<dbReference type="EMBL" id="CP133619">
    <property type="protein sequence ID" value="WMV40361.1"/>
    <property type="molecule type" value="Genomic_DNA"/>
</dbReference>
<dbReference type="PANTHER" id="PTHR31674:SF78">
    <property type="entry name" value="TF-B3 DOMAIN-CONTAINING PROTEIN"/>
    <property type="match status" value="1"/>
</dbReference>